<proteinExistence type="predicted"/>
<organism evidence="1 2">
    <name type="scientific">Enterobacter asburiae</name>
    <dbReference type="NCBI Taxonomy" id="61645"/>
    <lineage>
        <taxon>Bacteria</taxon>
        <taxon>Pseudomonadati</taxon>
        <taxon>Pseudomonadota</taxon>
        <taxon>Gammaproteobacteria</taxon>
        <taxon>Enterobacterales</taxon>
        <taxon>Enterobacteriaceae</taxon>
        <taxon>Enterobacter</taxon>
        <taxon>Enterobacter cloacae complex</taxon>
    </lineage>
</organism>
<dbReference type="Pfam" id="PF14305">
    <property type="entry name" value="ATPgrasp_TupA"/>
    <property type="match status" value="1"/>
</dbReference>
<gene>
    <name evidence="1" type="ORF">JGT27_25635</name>
</gene>
<feature type="non-terminal residue" evidence="1">
    <location>
        <position position="1"/>
    </location>
</feature>
<sequence length="189" mass="22316">VSLTSPKTLNEKINYRMVNQRSDFFTLVADKISVRDYVELAIGPEYLVPLLGVFEKPEEIEFSRLPLSFVMKCNHDSGSAIICNNKYNLDLENVIRHFKQHLKRNPYYTNREWQYKNIKPRILIEEKVELFRGKSRDTTPEMFRIHCFHGRPHFIEVDFTSGNGNEHVNIYNTEWELEPFTLGYANTPN</sequence>
<accession>A0A8I1KG88</accession>
<evidence type="ECO:0000313" key="2">
    <source>
        <dbReference type="Proteomes" id="UP000641429"/>
    </source>
</evidence>
<feature type="non-terminal residue" evidence="1">
    <location>
        <position position="189"/>
    </location>
</feature>
<dbReference type="GO" id="GO:0016740">
    <property type="term" value="F:transferase activity"/>
    <property type="evidence" value="ECO:0007669"/>
    <property type="project" value="UniProtKB-KW"/>
</dbReference>
<dbReference type="InterPro" id="IPR029465">
    <property type="entry name" value="ATPgrasp_TupA"/>
</dbReference>
<reference evidence="1" key="1">
    <citation type="submission" date="2020-12" db="EMBL/GenBank/DDBJ databases">
        <title>Molecular epidemiology of VIM- metallo-b-lactamase-producing Enterobacter cloacae complex isolated in France between 2015 and 2018.</title>
        <authorList>
            <person name="Emeraud C."/>
            <person name="Petit C."/>
            <person name="Bonnin R."/>
            <person name="Naas T."/>
            <person name="Dortet L."/>
        </authorList>
    </citation>
    <scope>NUCLEOTIDE SEQUENCE</scope>
    <source>
        <strain evidence="1">170C2</strain>
    </source>
</reference>
<dbReference type="Proteomes" id="UP000641429">
    <property type="component" value="Unassembled WGS sequence"/>
</dbReference>
<evidence type="ECO:0000313" key="1">
    <source>
        <dbReference type="EMBL" id="MBJ6599050.1"/>
    </source>
</evidence>
<dbReference type="EMBL" id="JAELXN010000236">
    <property type="protein sequence ID" value="MBJ6599050.1"/>
    <property type="molecule type" value="Genomic_DNA"/>
</dbReference>
<protein>
    <submittedName>
        <fullName evidence="1">Glycosyltransferase</fullName>
    </submittedName>
</protein>
<comment type="caution">
    <text evidence="1">The sequence shown here is derived from an EMBL/GenBank/DDBJ whole genome shotgun (WGS) entry which is preliminary data.</text>
</comment>
<keyword evidence="1" id="KW-0808">Transferase</keyword>
<name>A0A8I1KG88_ENTAS</name>
<dbReference type="AlphaFoldDB" id="A0A8I1KG88"/>
<dbReference type="RefSeq" id="WP_269847580.1">
    <property type="nucleotide sequence ID" value="NZ_JAELXN010000236.1"/>
</dbReference>